<dbReference type="Proteomes" id="UP000509371">
    <property type="component" value="Chromosome"/>
</dbReference>
<reference evidence="1 2" key="1">
    <citation type="submission" date="2020-06" db="EMBL/GenBank/DDBJ databases">
        <authorList>
            <person name="Voronona O.L."/>
            <person name="Aksenova E.I."/>
            <person name="Kunda M.S."/>
            <person name="Semenov A.N."/>
            <person name="Ryzhova N."/>
        </authorList>
    </citation>
    <scope>NUCLEOTIDE SEQUENCE [LARGE SCALE GENOMIC DNA]</scope>
    <source>
        <strain evidence="1 2">MPKMM3633</strain>
    </source>
</reference>
<evidence type="ECO:0000313" key="2">
    <source>
        <dbReference type="Proteomes" id="UP000509371"/>
    </source>
</evidence>
<organism evidence="1 2">
    <name type="scientific">Marinomonas primoryensis</name>
    <dbReference type="NCBI Taxonomy" id="178399"/>
    <lineage>
        <taxon>Bacteria</taxon>
        <taxon>Pseudomonadati</taxon>
        <taxon>Pseudomonadota</taxon>
        <taxon>Gammaproteobacteria</taxon>
        <taxon>Oceanospirillales</taxon>
        <taxon>Oceanospirillaceae</taxon>
        <taxon>Marinomonas</taxon>
    </lineage>
</organism>
<evidence type="ECO:0000313" key="1">
    <source>
        <dbReference type="EMBL" id="QKK81058.1"/>
    </source>
</evidence>
<dbReference type="EMBL" id="CP054301">
    <property type="protein sequence ID" value="QKK81058.1"/>
    <property type="molecule type" value="Genomic_DNA"/>
</dbReference>
<name>A0A859CWU7_9GAMM</name>
<dbReference type="AlphaFoldDB" id="A0A859CWU7"/>
<protein>
    <submittedName>
        <fullName evidence="1">Uncharacterized protein</fullName>
    </submittedName>
</protein>
<gene>
    <name evidence="1" type="ORF">MP3633_2331</name>
</gene>
<dbReference type="KEGG" id="mpri:MP3633_2331"/>
<accession>A0A859CWU7</accession>
<proteinExistence type="predicted"/>
<sequence length="38" mass="4492">MTVQIYSLFFLVANFWLALSKKSSHFCAFVLVDYKKVF</sequence>